<organism evidence="3 4">
    <name type="scientific">Pelagimonas phthalicica</name>
    <dbReference type="NCBI Taxonomy" id="1037362"/>
    <lineage>
        <taxon>Bacteria</taxon>
        <taxon>Pseudomonadati</taxon>
        <taxon>Pseudomonadota</taxon>
        <taxon>Alphaproteobacteria</taxon>
        <taxon>Rhodobacterales</taxon>
        <taxon>Roseobacteraceae</taxon>
        <taxon>Pelagimonas</taxon>
    </lineage>
</organism>
<dbReference type="InterPro" id="IPR001647">
    <property type="entry name" value="HTH_TetR"/>
</dbReference>
<dbReference type="AlphaFoldDB" id="A0A238JEW5"/>
<dbReference type="Proteomes" id="UP000225972">
    <property type="component" value="Unassembled WGS sequence"/>
</dbReference>
<dbReference type="Gene3D" id="1.10.357.10">
    <property type="entry name" value="Tetracycline Repressor, domain 2"/>
    <property type="match status" value="1"/>
</dbReference>
<keyword evidence="1" id="KW-0238">DNA-binding</keyword>
<sequence>MLQSRLSQEDWIAAGFRALAKGGSAALRVEAIARDLKTTKGSFYWHFKDLKAFKSAMIAFWKEQATHGIIDELEELPKGRNRLVALIEKASSTPDHYGGNGVEPAIRDWARIDAEVAAALLEIDVKRIAYLQQELKHLGEIEMAHARLFYAAHLGLEQLARTTGQRGEVERLLLLSLMQKQ</sequence>
<evidence type="ECO:0000313" key="4">
    <source>
        <dbReference type="Proteomes" id="UP000225972"/>
    </source>
</evidence>
<evidence type="ECO:0000259" key="2">
    <source>
        <dbReference type="Pfam" id="PF00440"/>
    </source>
</evidence>
<dbReference type="Pfam" id="PF00440">
    <property type="entry name" value="TetR_N"/>
    <property type="match status" value="1"/>
</dbReference>
<dbReference type="EMBL" id="FXXP01000002">
    <property type="protein sequence ID" value="SMX28965.1"/>
    <property type="molecule type" value="Genomic_DNA"/>
</dbReference>
<feature type="domain" description="HTH tetR-type" evidence="2">
    <location>
        <begin position="12"/>
        <end position="49"/>
    </location>
</feature>
<gene>
    <name evidence="3" type="ORF">TRP8649_03093</name>
</gene>
<proteinExistence type="predicted"/>
<name>A0A238JEW5_9RHOB</name>
<accession>A0A238JEW5</accession>
<keyword evidence="4" id="KW-1185">Reference proteome</keyword>
<protein>
    <submittedName>
        <fullName evidence="3">Bacterial regulatory proteins, tetR family</fullName>
    </submittedName>
</protein>
<evidence type="ECO:0000256" key="1">
    <source>
        <dbReference type="ARBA" id="ARBA00023125"/>
    </source>
</evidence>
<dbReference type="SUPFAM" id="SSF46689">
    <property type="entry name" value="Homeodomain-like"/>
    <property type="match status" value="1"/>
</dbReference>
<dbReference type="GO" id="GO:0003677">
    <property type="term" value="F:DNA binding"/>
    <property type="evidence" value="ECO:0007669"/>
    <property type="project" value="UniProtKB-KW"/>
</dbReference>
<reference evidence="4" key="1">
    <citation type="submission" date="2017-05" db="EMBL/GenBank/DDBJ databases">
        <authorList>
            <person name="Rodrigo-Torres L."/>
            <person name="Arahal R. D."/>
            <person name="Lucena T."/>
        </authorList>
    </citation>
    <scope>NUCLEOTIDE SEQUENCE [LARGE SCALE GENOMIC DNA]</scope>
    <source>
        <strain evidence="4">CECT 8649</strain>
    </source>
</reference>
<dbReference type="InterPro" id="IPR009057">
    <property type="entry name" value="Homeodomain-like_sf"/>
</dbReference>
<dbReference type="OrthoDB" id="3218408at2"/>
<evidence type="ECO:0000313" key="3">
    <source>
        <dbReference type="EMBL" id="SMX28965.1"/>
    </source>
</evidence>
<dbReference type="RefSeq" id="WP_099246686.1">
    <property type="nucleotide sequence ID" value="NZ_FXXP01000002.1"/>
</dbReference>